<feature type="domain" description="ASCH" evidence="1">
    <location>
        <begin position="18"/>
        <end position="135"/>
    </location>
</feature>
<dbReference type="SMART" id="SM01022">
    <property type="entry name" value="ASCH"/>
    <property type="match status" value="1"/>
</dbReference>
<dbReference type="CDD" id="cd06553">
    <property type="entry name" value="ASCH_Ef3133_like"/>
    <property type="match status" value="1"/>
</dbReference>
<dbReference type="PANTHER" id="PTHR39203">
    <property type="entry name" value="CYTOPLASMIC PROTEIN-RELATED"/>
    <property type="match status" value="1"/>
</dbReference>
<dbReference type="Proteomes" id="UP001466893">
    <property type="component" value="Chromosome"/>
</dbReference>
<keyword evidence="3" id="KW-1185">Reference proteome</keyword>
<gene>
    <name evidence="2" type="ORF">AAEY27_13085</name>
</gene>
<dbReference type="InterPro" id="IPR009326">
    <property type="entry name" value="DUF984"/>
</dbReference>
<dbReference type="Pfam" id="PF04266">
    <property type="entry name" value="ASCH"/>
    <property type="match status" value="1"/>
</dbReference>
<dbReference type="InterPro" id="IPR007374">
    <property type="entry name" value="ASCH_domain"/>
</dbReference>
<dbReference type="RefSeq" id="WP_342321020.1">
    <property type="nucleotide sequence ID" value="NZ_CP151800.1"/>
</dbReference>
<sequence length="136" mass="15132">MISSLEELKTRYPGAHIWAFGDSAEMANDLSQLVIAGQKTATCSTLESHLQLEDKVTVGDFHIVLNGNGAPACVIRTTSLKIIRFNEVTESMAALEGEGDKSLSWWRKEHQAFFTRGGSFSDEMELVFEEFQLLAF</sequence>
<dbReference type="EMBL" id="CP151800">
    <property type="protein sequence ID" value="WZV96620.1"/>
    <property type="molecule type" value="Genomic_DNA"/>
</dbReference>
<dbReference type="SUPFAM" id="SSF88697">
    <property type="entry name" value="PUA domain-like"/>
    <property type="match status" value="1"/>
</dbReference>
<accession>A0ABZ3B079</accession>
<reference evidence="2 3" key="1">
    <citation type="submission" date="2024-04" db="EMBL/GenBank/DDBJ databases">
        <title>Kosakonia calanthae sp. nov., a halophilic bacterium isolated from leaves of Calanthe tiplacata.</title>
        <authorList>
            <person name="Wu P."/>
        </authorList>
    </citation>
    <scope>NUCLEOTIDE SEQUENCE [LARGE SCALE GENOMIC DNA]</scope>
    <source>
        <strain evidence="2 3">BYX6</strain>
    </source>
</reference>
<name>A0ABZ3B079_9ENTR</name>
<evidence type="ECO:0000313" key="2">
    <source>
        <dbReference type="EMBL" id="WZV96620.1"/>
    </source>
</evidence>
<protein>
    <submittedName>
        <fullName evidence="2">ASCH domain-containing protein</fullName>
    </submittedName>
</protein>
<proteinExistence type="predicted"/>
<evidence type="ECO:0000259" key="1">
    <source>
        <dbReference type="SMART" id="SM01022"/>
    </source>
</evidence>
<evidence type="ECO:0000313" key="3">
    <source>
        <dbReference type="Proteomes" id="UP001466893"/>
    </source>
</evidence>
<organism evidence="2 3">
    <name type="scientific">Kosakonia calanthes</name>
    <dbReference type="NCBI Taxonomy" id="3139408"/>
    <lineage>
        <taxon>Bacteria</taxon>
        <taxon>Pseudomonadati</taxon>
        <taxon>Pseudomonadota</taxon>
        <taxon>Gammaproteobacteria</taxon>
        <taxon>Enterobacterales</taxon>
        <taxon>Enterobacteriaceae</taxon>
        <taxon>Kosakonia</taxon>
    </lineage>
</organism>
<dbReference type="PIRSF" id="PIRSF021320">
    <property type="entry name" value="DUF984"/>
    <property type="match status" value="1"/>
</dbReference>
<dbReference type="Gene3D" id="3.10.400.10">
    <property type="entry name" value="Sulfate adenylyltransferase"/>
    <property type="match status" value="1"/>
</dbReference>
<dbReference type="PANTHER" id="PTHR39203:SF1">
    <property type="entry name" value="CYTOPLASMIC PROTEIN"/>
    <property type="match status" value="1"/>
</dbReference>
<dbReference type="InterPro" id="IPR015947">
    <property type="entry name" value="PUA-like_sf"/>
</dbReference>